<dbReference type="Pfam" id="PF06718">
    <property type="entry name" value="DUF1203"/>
    <property type="match status" value="1"/>
</dbReference>
<organism evidence="1 2">
    <name type="scientific">Allokutzneria oryzae</name>
    <dbReference type="NCBI Taxonomy" id="1378989"/>
    <lineage>
        <taxon>Bacteria</taxon>
        <taxon>Bacillati</taxon>
        <taxon>Actinomycetota</taxon>
        <taxon>Actinomycetes</taxon>
        <taxon>Pseudonocardiales</taxon>
        <taxon>Pseudonocardiaceae</taxon>
        <taxon>Allokutzneria</taxon>
    </lineage>
</organism>
<proteinExistence type="predicted"/>
<sequence length="156" mass="17110">MTGFRIHPLHTAVLDRVRATGLDTSGNPVEYVAATAGNPLRCCLRDAREGEELMLFGYEPLLPATSPYREIGAVFAHAHPCGGPAKDEPYPADWVGRPQVLRAYDKRGWIHPVTQAHDGADPVAVIAEMLAEPDVVEIHSRNIAYGCYMFSITRAE</sequence>
<evidence type="ECO:0000313" key="2">
    <source>
        <dbReference type="Proteomes" id="UP001589693"/>
    </source>
</evidence>
<protein>
    <submittedName>
        <fullName evidence="1">DUF1203 domain-containing protein</fullName>
    </submittedName>
</protein>
<dbReference type="EMBL" id="JBHLZU010000012">
    <property type="protein sequence ID" value="MFB9905440.1"/>
    <property type="molecule type" value="Genomic_DNA"/>
</dbReference>
<dbReference type="PIRSF" id="PIRSF034110">
    <property type="entry name" value="DUF1203"/>
    <property type="match status" value="1"/>
</dbReference>
<keyword evidence="2" id="KW-1185">Reference proteome</keyword>
<evidence type="ECO:0000313" key="1">
    <source>
        <dbReference type="EMBL" id="MFB9905440.1"/>
    </source>
</evidence>
<dbReference type="InterPro" id="IPR009593">
    <property type="entry name" value="DUF1203"/>
</dbReference>
<dbReference type="Proteomes" id="UP001589693">
    <property type="component" value="Unassembled WGS sequence"/>
</dbReference>
<comment type="caution">
    <text evidence="1">The sequence shown here is derived from an EMBL/GenBank/DDBJ whole genome shotgun (WGS) entry which is preliminary data.</text>
</comment>
<accession>A0ABV5ZX16</accession>
<dbReference type="RefSeq" id="WP_377852741.1">
    <property type="nucleotide sequence ID" value="NZ_JBHLZU010000012.1"/>
</dbReference>
<gene>
    <name evidence="1" type="ORF">ACFFQA_16015</name>
</gene>
<reference evidence="1 2" key="1">
    <citation type="submission" date="2024-09" db="EMBL/GenBank/DDBJ databases">
        <authorList>
            <person name="Sun Q."/>
            <person name="Mori K."/>
        </authorList>
    </citation>
    <scope>NUCLEOTIDE SEQUENCE [LARGE SCALE GENOMIC DNA]</scope>
    <source>
        <strain evidence="1 2">TBRC 7907</strain>
    </source>
</reference>
<name>A0ABV5ZX16_9PSEU</name>